<dbReference type="PROSITE" id="PS51365">
    <property type="entry name" value="RENAL_DIPEPTIDASE_2"/>
    <property type="match status" value="2"/>
</dbReference>
<name>A0A8H5V4K6_9HYPO</name>
<dbReference type="GO" id="GO:0070573">
    <property type="term" value="F:metallodipeptidase activity"/>
    <property type="evidence" value="ECO:0007669"/>
    <property type="project" value="InterPro"/>
</dbReference>
<comment type="catalytic activity">
    <reaction evidence="2">
        <text>an L-aminoacyl-L-amino acid + H2O = 2 an L-alpha-amino acid</text>
        <dbReference type="Rhea" id="RHEA:48940"/>
        <dbReference type="ChEBI" id="CHEBI:15377"/>
        <dbReference type="ChEBI" id="CHEBI:59869"/>
        <dbReference type="ChEBI" id="CHEBI:77460"/>
        <dbReference type="EC" id="3.4.13.19"/>
    </reaction>
</comment>
<dbReference type="RefSeq" id="XP_037198725.1">
    <property type="nucleotide sequence ID" value="XM_037347484.1"/>
</dbReference>
<comment type="similarity">
    <text evidence="2">Belongs to the metallo-dependent hydrolases superfamily. Peptidase M19 family.</text>
</comment>
<evidence type="ECO:0000256" key="1">
    <source>
        <dbReference type="ARBA" id="ARBA00022997"/>
    </source>
</evidence>
<sequence>MIVRIQASTISAALTICLFKYRLFTMHDSDMVWYFAFGSNMASTTLKRRQLSPRDSRPVFVPSHVLCFDVFGVPYMEPAMAGIRERTPADDAEATPSVHGMAYLLSREEYHRLIVSEGAGVAYVEMELKARTCSTAFTARAATCEEIPVRTLMARFPFRPEALPSLRYMGLLIQGAQESGLPSSYQNYLRGLPAYHKSLSKYEEFGASLLIGFWMPILNGMMKRVKQRPDSHGNAKPWVGELPYLGSECPKTNHALGKLECLMKTLQQIDTIHLLVETFSEYFGAVNSSKDIETIFRSGRIASLIGVEGLHQIADSSSVVRLFHKLGVRYITLCHDDDNLYADSSNGKNKNGGLSSYGLDMIREMNRIGMIVDLSHTTADTQKQVLGVSQAPVIFSHSSWIGFEHVGIGSDFDGMLQGPKDLDDVSRYPQLVGKLLDRELSEDIITQVLGGNIIRVLGEVEAVSRELKGQVPVLSDEIEEVWTSEQKDILTRMGTSRSSEGISN</sequence>
<dbReference type="Gene3D" id="3.10.490.10">
    <property type="entry name" value="Gamma-glutamyl cyclotransferase-like"/>
    <property type="match status" value="1"/>
</dbReference>
<dbReference type="InterPro" id="IPR008257">
    <property type="entry name" value="Pept_M19"/>
</dbReference>
<keyword evidence="2" id="KW-0479">Metal-binding</keyword>
<dbReference type="GO" id="GO:0006508">
    <property type="term" value="P:proteolysis"/>
    <property type="evidence" value="ECO:0007669"/>
    <property type="project" value="UniProtKB-KW"/>
</dbReference>
<keyword evidence="2" id="KW-0378">Hydrolase</keyword>
<dbReference type="PANTHER" id="PTHR10443">
    <property type="entry name" value="MICROSOMAL DIPEPTIDASE"/>
    <property type="match status" value="1"/>
</dbReference>
<comment type="cofactor">
    <cofactor evidence="2">
        <name>Zn(2+)</name>
        <dbReference type="ChEBI" id="CHEBI:29105"/>
    </cofactor>
</comment>
<dbReference type="InterPro" id="IPR032466">
    <property type="entry name" value="Metal_Hydrolase"/>
</dbReference>
<dbReference type="EC" id="3.4.13.19" evidence="2"/>
<dbReference type="CDD" id="cd06661">
    <property type="entry name" value="GGCT_like"/>
    <property type="match status" value="1"/>
</dbReference>
<comment type="caution">
    <text evidence="3">The sequence shown here is derived from an EMBL/GenBank/DDBJ whole genome shotgun (WGS) entry which is preliminary data.</text>
</comment>
<dbReference type="InterPro" id="IPR013024">
    <property type="entry name" value="GGCT-like"/>
</dbReference>
<dbReference type="Proteomes" id="UP000530670">
    <property type="component" value="Unassembled WGS sequence"/>
</dbReference>
<keyword evidence="2" id="KW-0862">Zinc</keyword>
<accession>A0A8H5V4K6</accession>
<dbReference type="OrthoDB" id="445695at2759"/>
<dbReference type="Pfam" id="PF13772">
    <property type="entry name" value="AIG2_2"/>
    <property type="match status" value="1"/>
</dbReference>
<dbReference type="EMBL" id="JAAQRI010000679">
    <property type="protein sequence ID" value="KAF5610411.1"/>
    <property type="molecule type" value="Genomic_DNA"/>
</dbReference>
<proteinExistence type="inferred from homology"/>
<dbReference type="Gene3D" id="3.20.20.140">
    <property type="entry name" value="Metal-dependent hydrolases"/>
    <property type="match status" value="2"/>
</dbReference>
<protein>
    <recommendedName>
        <fullName evidence="2">Dipeptidase</fullName>
        <ecNumber evidence="2">3.4.13.19</ecNumber>
    </recommendedName>
</protein>
<evidence type="ECO:0000313" key="4">
    <source>
        <dbReference type="Proteomes" id="UP000530670"/>
    </source>
</evidence>
<evidence type="ECO:0000313" key="3">
    <source>
        <dbReference type="EMBL" id="KAF5610411.1"/>
    </source>
</evidence>
<dbReference type="PANTHER" id="PTHR10443:SF12">
    <property type="entry name" value="DIPEPTIDASE"/>
    <property type="match status" value="1"/>
</dbReference>
<keyword evidence="4" id="KW-1185">Reference proteome</keyword>
<dbReference type="GeneID" id="59299754"/>
<dbReference type="SUPFAM" id="SSF51556">
    <property type="entry name" value="Metallo-dependent hydrolases"/>
    <property type="match status" value="1"/>
</dbReference>
<gene>
    <name evidence="3" type="ORF">FTJAE_14271</name>
</gene>
<organism evidence="3 4">
    <name type="scientific">Fusarium tjaetaba</name>
    <dbReference type="NCBI Taxonomy" id="1567544"/>
    <lineage>
        <taxon>Eukaryota</taxon>
        <taxon>Fungi</taxon>
        <taxon>Dikarya</taxon>
        <taxon>Ascomycota</taxon>
        <taxon>Pezizomycotina</taxon>
        <taxon>Sordariomycetes</taxon>
        <taxon>Hypocreomycetidae</taxon>
        <taxon>Hypocreales</taxon>
        <taxon>Nectriaceae</taxon>
        <taxon>Fusarium</taxon>
        <taxon>Fusarium fujikuroi species complex</taxon>
    </lineage>
</organism>
<keyword evidence="2" id="KW-0645">Protease</keyword>
<dbReference type="GO" id="GO:0046872">
    <property type="term" value="F:metal ion binding"/>
    <property type="evidence" value="ECO:0007669"/>
    <property type="project" value="UniProtKB-UniRule"/>
</dbReference>
<reference evidence="3 4" key="1">
    <citation type="submission" date="2020-05" db="EMBL/GenBank/DDBJ databases">
        <title>Identification and distribution of gene clusters putatively required for synthesis of sphingolipid metabolism inhibitors in phylogenetically diverse species of the filamentous fungus Fusarium.</title>
        <authorList>
            <person name="Kim H.-S."/>
            <person name="Busman M."/>
            <person name="Brown D.W."/>
            <person name="Divon H."/>
            <person name="Uhlig S."/>
            <person name="Proctor R.H."/>
        </authorList>
    </citation>
    <scope>NUCLEOTIDE SEQUENCE [LARGE SCALE GENOMIC DNA]</scope>
    <source>
        <strain evidence="3 4">NRRL 66243</strain>
    </source>
</reference>
<keyword evidence="2" id="KW-0482">Metalloprotease</keyword>
<dbReference type="Pfam" id="PF01244">
    <property type="entry name" value="Peptidase_M19"/>
    <property type="match status" value="2"/>
</dbReference>
<keyword evidence="1 2" id="KW-0224">Dipeptidase</keyword>
<evidence type="ECO:0000256" key="2">
    <source>
        <dbReference type="RuleBase" id="RU341113"/>
    </source>
</evidence>
<dbReference type="AlphaFoldDB" id="A0A8H5V4K6"/>